<keyword evidence="18" id="KW-1185">Reference proteome</keyword>
<evidence type="ECO:0000313" key="17">
    <source>
        <dbReference type="EMBL" id="KDR16241.1"/>
    </source>
</evidence>
<keyword evidence="7" id="KW-0347">Helicase</keyword>
<dbReference type="GO" id="GO:0051321">
    <property type="term" value="P:meiotic cell cycle"/>
    <property type="evidence" value="ECO:0007669"/>
    <property type="project" value="UniProtKB-KW"/>
</dbReference>
<dbReference type="FunCoup" id="A0A067R0H6">
    <property type="interactions" value="2"/>
</dbReference>
<dbReference type="PANTHER" id="PTHR22655">
    <property type="entry name" value="ATP-DEPENDENT RNA HELICASE TDRD12-RELATED"/>
    <property type="match status" value="1"/>
</dbReference>
<evidence type="ECO:0000256" key="12">
    <source>
        <dbReference type="ARBA" id="ARBA00047984"/>
    </source>
</evidence>
<sequence length="1900" mass="214156">MAEDDTLPANAVIVSVMHMVDPSTLWVTESPQKDMSKDREELIHLEEMLSGHCRRSSYNFQGMNYLPEEGELVAVQNPETGHWHRAQVDYVLHVTNGYIYKVFLVDHGLPFEVRSSSIRKLPAAWNNFDFQAFQVVLYGIIPTTVGMDYQDMKMKREVASNWSAAAVKFVKRLLEESTKSWLVYKKNVKKKIYGDLFLELSNGSISLSKELCSQEYAVFSEALFEEALIKSDTKQEEFVYRTPSPQVPVCTDSRNQNTSPVPSLSNKIEHRQIRDYIRECSVKRAKIEEQKCNQTDKWRRDVEAASVDTHEDGECFQSYGKQPLGRGMSILSRKEISPGVRSKLTPASVEQVGKWNEVSSSEISHEHEIKSSSLLGLLDLIDFNSDHDSISVSELNNASHKSLFSHEKNSSFTEYIPAGGDLETFNKRSKNQRDFNSSSVINRGRCSIDVENNSHSPSFKDPKKYDSVPDMLPQSISLHTERNEVQSSVVIHSEYGEEIGVKKQQRSLSLLKCVQTETNSAIKNSDNKTENVGGIQCDIKQKDITSVSTTSFFQDIVNSMERTAQSKRQNLLDNLKKNAQSVSSIPDVTAKLPQAALTAVLKRETSGNDTQIKSNSLASVETLPSVQIETLSTAYKITDRLQTSRILVHGDMCFRTIQSIAEANFPMEIHQALAKMDFKAPMRIQTYVWPAIMRGQYTVLVGPPRSGKTVAYLIPLVSFMLTPDVYSDLPPGNGPLVLVLCSGSRSAQFVYEKCCTLLELSNQNKVRVEIAYGGDRERDLEVFLANGCDILISTPRCFMRLLRCSRFITNMERLAHLVLDGVDILAEKFLPELKELIAECKKMLERRSKVEMPVQVIATSEKWCPAVEQFSQHISQNFLVCISGYLEAAVYAKLKPTLHFLSASSRPQVVLDILDGYQGLYKTVIVCQSVAEVSDLVQVLESQCYQVLAAHEDMTQCHNSEICYHWKCSVSGVHPVLVCTDEVLHELDVCDAMWLIHYSLPHTKTGFGFRFSCLMDNYNSVFKKSTSKNDSSGCKVHIFADKDQTTRALPEVLHFLKRLSVPIAPDIEAKALEIVRQKESQKCSFPLCYYVKAFGECKERMCRSRHIILDAVDRPSSIPTCGHVKVKILHVHNASSFSARLLEHTDVHGCTVPIPDEYLAVNMAVYMHYSNESNRQLHGVPKLGDVCALESKINFFQRVQVVEVVKEDSKHFPEVLKVKFVDEGTFSVVKVYQLLAMPADLQRLPPQVIDIFLCNVLPCDLDTDWSKTANCRMKDWINDTNSGEEDGKFIVGKVMLSAGHTLWLDPLECRSYLSRLDTHVLELSLGKKLVKCGLAVKNPSHLNKLYELCLAGGLSVPSYEKVPASKNVQTKIQTLPSPQWAQPDTEIFEEISIIHAHNPHQLFIQRCKFSDSLERLIDELQKCVKTKPEDFHLEKGTYCLGKFPDDGLWYRARADQLLEGDRALLFFVDHGDNASVSIDDIAPITEMLIKQLPFQAIECSLAGVKPLDEDTWSDEATDMLYEFNNNSSCLFCKVCDVMKTAVCTGGGKYKVVLMDTSTEVDIYLNRVLLERNLALPDNIEQIFENLDLVRSKQADSSEESGVEIEKSQLIDLSGISISQHSKTNAIIPSGEESILDTNYDDDDDDDEYDNMYDNDDIQKLLIEILGLNTNCEPSMTALPALPSSHDHSTDNAAYSSSNYFSSDDDNDTDCMFPLVRSTRTPQVLWHQNDSTIYVTIMITGVLKYHIKWNVTHLQFSTNVNGQVYEVTLDLYGPVNASSMTHIAKGFFVHIKMMKTVIGFDWPRLLSSHYKQPWLKLDLEKYINDSDSEDVTAKSVCSKALKQLLLPNKEVQIADTGLIARANVARIPVSNFDDDDDDDDDVDDDDDSDVMETSYPYDSLN</sequence>
<dbReference type="InterPro" id="IPR027417">
    <property type="entry name" value="P-loop_NTPase"/>
</dbReference>
<reference evidence="17 18" key="1">
    <citation type="journal article" date="2014" name="Nat. Commun.">
        <title>Molecular traces of alternative social organization in a termite genome.</title>
        <authorList>
            <person name="Terrapon N."/>
            <person name="Li C."/>
            <person name="Robertson H.M."/>
            <person name="Ji L."/>
            <person name="Meng X."/>
            <person name="Booth W."/>
            <person name="Chen Z."/>
            <person name="Childers C.P."/>
            <person name="Glastad K.M."/>
            <person name="Gokhale K."/>
            <person name="Gowin J."/>
            <person name="Gronenberg W."/>
            <person name="Hermansen R.A."/>
            <person name="Hu H."/>
            <person name="Hunt B.G."/>
            <person name="Huylmans A.K."/>
            <person name="Khalil S.M."/>
            <person name="Mitchell R.D."/>
            <person name="Munoz-Torres M.C."/>
            <person name="Mustard J.A."/>
            <person name="Pan H."/>
            <person name="Reese J.T."/>
            <person name="Scharf M.E."/>
            <person name="Sun F."/>
            <person name="Vogel H."/>
            <person name="Xiao J."/>
            <person name="Yang W."/>
            <person name="Yang Z."/>
            <person name="Yang Z."/>
            <person name="Zhou J."/>
            <person name="Zhu J."/>
            <person name="Brent C.S."/>
            <person name="Elsik C.G."/>
            <person name="Goodisman M.A."/>
            <person name="Liberles D.A."/>
            <person name="Roe R.M."/>
            <person name="Vargo E.L."/>
            <person name="Vilcinskas A."/>
            <person name="Wang J."/>
            <person name="Bornberg-Bauer E."/>
            <person name="Korb J."/>
            <person name="Zhang G."/>
            <person name="Liebig J."/>
        </authorList>
    </citation>
    <scope>NUCLEOTIDE SEQUENCE [LARGE SCALE GENOMIC DNA]</scope>
    <source>
        <tissue evidence="17">Whole organism</tissue>
    </source>
</reference>
<evidence type="ECO:0000256" key="1">
    <source>
        <dbReference type="ARBA" id="ARBA00012552"/>
    </source>
</evidence>
<dbReference type="CDD" id="cd20435">
    <property type="entry name" value="Tudor_TDRD12_rpt2"/>
    <property type="match status" value="1"/>
</dbReference>
<name>A0A067R0H6_ZOONE</name>
<dbReference type="SMART" id="SM00487">
    <property type="entry name" value="DEXDc"/>
    <property type="match status" value="1"/>
</dbReference>
<dbReference type="SUPFAM" id="SSF49764">
    <property type="entry name" value="HSP20-like chaperones"/>
    <property type="match status" value="1"/>
</dbReference>
<dbReference type="STRING" id="136037.A0A067R0H6"/>
<dbReference type="OrthoDB" id="249932at2759"/>
<dbReference type="EMBL" id="KK852804">
    <property type="protein sequence ID" value="KDR16241.1"/>
    <property type="molecule type" value="Genomic_DNA"/>
</dbReference>
<keyword evidence="10" id="KW-0943">RNA-mediated gene silencing</keyword>
<accession>A0A067R0H6</accession>
<keyword evidence="5" id="KW-0221">Differentiation</keyword>
<evidence type="ECO:0000256" key="10">
    <source>
        <dbReference type="ARBA" id="ARBA00023158"/>
    </source>
</evidence>
<feature type="domain" description="Tudor" evidence="14">
    <location>
        <begin position="66"/>
        <end position="128"/>
    </location>
</feature>
<dbReference type="InterPro" id="IPR007052">
    <property type="entry name" value="CS_dom"/>
</dbReference>
<dbReference type="GO" id="GO:0007283">
    <property type="term" value="P:spermatogenesis"/>
    <property type="evidence" value="ECO:0007669"/>
    <property type="project" value="UniProtKB-KW"/>
</dbReference>
<gene>
    <name evidence="17" type="ORF">L798_09659</name>
</gene>
<dbReference type="EC" id="3.6.4.13" evidence="1"/>
<evidence type="ECO:0000256" key="13">
    <source>
        <dbReference type="SAM" id="MobiDB-lite"/>
    </source>
</evidence>
<dbReference type="eggNOG" id="KOG2279">
    <property type="taxonomic scope" value="Eukaryota"/>
</dbReference>
<dbReference type="GO" id="GO:0042078">
    <property type="term" value="P:germ-line stem cell division"/>
    <property type="evidence" value="ECO:0007669"/>
    <property type="project" value="TreeGrafter"/>
</dbReference>
<dbReference type="SUPFAM" id="SSF52540">
    <property type="entry name" value="P-loop containing nucleoside triphosphate hydrolases"/>
    <property type="match status" value="2"/>
</dbReference>
<dbReference type="InterPro" id="IPR014001">
    <property type="entry name" value="Helicase_ATP-bd"/>
</dbReference>
<dbReference type="SMART" id="SM00333">
    <property type="entry name" value="TUDOR"/>
    <property type="match status" value="3"/>
</dbReference>
<evidence type="ECO:0000256" key="5">
    <source>
        <dbReference type="ARBA" id="ARBA00022782"/>
    </source>
</evidence>
<organism evidence="17 18">
    <name type="scientific">Zootermopsis nevadensis</name>
    <name type="common">Dampwood termite</name>
    <dbReference type="NCBI Taxonomy" id="136037"/>
    <lineage>
        <taxon>Eukaryota</taxon>
        <taxon>Metazoa</taxon>
        <taxon>Ecdysozoa</taxon>
        <taxon>Arthropoda</taxon>
        <taxon>Hexapoda</taxon>
        <taxon>Insecta</taxon>
        <taxon>Pterygota</taxon>
        <taxon>Neoptera</taxon>
        <taxon>Polyneoptera</taxon>
        <taxon>Dictyoptera</taxon>
        <taxon>Blattodea</taxon>
        <taxon>Blattoidea</taxon>
        <taxon>Termitoidae</taxon>
        <taxon>Termopsidae</taxon>
        <taxon>Zootermopsis</taxon>
    </lineage>
</organism>
<evidence type="ECO:0000256" key="2">
    <source>
        <dbReference type="ARBA" id="ARBA00022473"/>
    </source>
</evidence>
<evidence type="ECO:0000256" key="7">
    <source>
        <dbReference type="ARBA" id="ARBA00022806"/>
    </source>
</evidence>
<keyword evidence="6" id="KW-0378">Hydrolase</keyword>
<dbReference type="OMA" id="KCFFVDQ"/>
<proteinExistence type="predicted"/>
<dbReference type="PROSITE" id="PS50304">
    <property type="entry name" value="TUDOR"/>
    <property type="match status" value="2"/>
</dbReference>
<dbReference type="InParanoid" id="A0A067R0H6"/>
<feature type="region of interest" description="Disordered" evidence="13">
    <location>
        <begin position="1869"/>
        <end position="1900"/>
    </location>
</feature>
<dbReference type="Pfam" id="PF00270">
    <property type="entry name" value="DEAD"/>
    <property type="match status" value="1"/>
</dbReference>
<dbReference type="eggNOG" id="KOG0334">
    <property type="taxonomic scope" value="Eukaryota"/>
</dbReference>
<dbReference type="Gene3D" id="2.60.40.790">
    <property type="match status" value="1"/>
</dbReference>
<dbReference type="InterPro" id="IPR008978">
    <property type="entry name" value="HSP20-like_chaperone"/>
</dbReference>
<evidence type="ECO:0000256" key="4">
    <source>
        <dbReference type="ARBA" id="ARBA00022741"/>
    </source>
</evidence>
<dbReference type="InterPro" id="IPR011545">
    <property type="entry name" value="DEAD/DEAH_box_helicase_dom"/>
</dbReference>
<feature type="domain" description="Helicase ATP-binding" evidence="15">
    <location>
        <begin position="689"/>
        <end position="904"/>
    </location>
</feature>
<dbReference type="Pfam" id="PF00567">
    <property type="entry name" value="TUDOR"/>
    <property type="match status" value="3"/>
</dbReference>
<evidence type="ECO:0000259" key="15">
    <source>
        <dbReference type="PROSITE" id="PS51192"/>
    </source>
</evidence>
<dbReference type="PROSITE" id="PS51192">
    <property type="entry name" value="HELICASE_ATP_BIND_1"/>
    <property type="match status" value="1"/>
</dbReference>
<evidence type="ECO:0000259" key="16">
    <source>
        <dbReference type="PROSITE" id="PS51203"/>
    </source>
</evidence>
<keyword evidence="2" id="KW-0217">Developmental protein</keyword>
<dbReference type="GO" id="GO:0016787">
    <property type="term" value="F:hydrolase activity"/>
    <property type="evidence" value="ECO:0007669"/>
    <property type="project" value="UniProtKB-KW"/>
</dbReference>
<evidence type="ECO:0000256" key="8">
    <source>
        <dbReference type="ARBA" id="ARBA00022840"/>
    </source>
</evidence>
<feature type="compositionally biased region" description="Acidic residues" evidence="13">
    <location>
        <begin position="1871"/>
        <end position="1889"/>
    </location>
</feature>
<feature type="domain" description="Tudor" evidence="14">
    <location>
        <begin position="1432"/>
        <end position="1491"/>
    </location>
</feature>
<evidence type="ECO:0000313" key="18">
    <source>
        <dbReference type="Proteomes" id="UP000027135"/>
    </source>
</evidence>
<evidence type="ECO:0000256" key="11">
    <source>
        <dbReference type="ARBA" id="ARBA00023254"/>
    </source>
</evidence>
<feature type="domain" description="CS" evidence="16">
    <location>
        <begin position="1718"/>
        <end position="1805"/>
    </location>
</feature>
<comment type="catalytic activity">
    <reaction evidence="12">
        <text>ATP + H2O = ADP + phosphate + H(+)</text>
        <dbReference type="Rhea" id="RHEA:13065"/>
        <dbReference type="ChEBI" id="CHEBI:15377"/>
        <dbReference type="ChEBI" id="CHEBI:15378"/>
        <dbReference type="ChEBI" id="CHEBI:30616"/>
        <dbReference type="ChEBI" id="CHEBI:43474"/>
        <dbReference type="ChEBI" id="CHEBI:456216"/>
        <dbReference type="EC" id="3.6.4.13"/>
    </reaction>
</comment>
<dbReference type="GO" id="GO:0003676">
    <property type="term" value="F:nucleic acid binding"/>
    <property type="evidence" value="ECO:0007669"/>
    <property type="project" value="InterPro"/>
</dbReference>
<evidence type="ECO:0000259" key="14">
    <source>
        <dbReference type="PROSITE" id="PS50304"/>
    </source>
</evidence>
<evidence type="ECO:0000256" key="9">
    <source>
        <dbReference type="ARBA" id="ARBA00022871"/>
    </source>
</evidence>
<dbReference type="Gene3D" id="3.40.50.300">
    <property type="entry name" value="P-loop containing nucleotide triphosphate hydrolases"/>
    <property type="match status" value="2"/>
</dbReference>
<dbReference type="Proteomes" id="UP000027135">
    <property type="component" value="Unassembled WGS sequence"/>
</dbReference>
<dbReference type="Gene3D" id="2.40.50.90">
    <property type="match status" value="2"/>
</dbReference>
<dbReference type="SUPFAM" id="SSF63748">
    <property type="entry name" value="Tudor/PWWP/MBT"/>
    <property type="match status" value="3"/>
</dbReference>
<dbReference type="GO" id="GO:0003724">
    <property type="term" value="F:RNA helicase activity"/>
    <property type="evidence" value="ECO:0007669"/>
    <property type="project" value="UniProtKB-EC"/>
</dbReference>
<evidence type="ECO:0000256" key="3">
    <source>
        <dbReference type="ARBA" id="ARBA00022737"/>
    </source>
</evidence>
<dbReference type="GO" id="GO:0031047">
    <property type="term" value="P:regulatory ncRNA-mediated gene silencing"/>
    <property type="evidence" value="ECO:0007669"/>
    <property type="project" value="UniProtKB-KW"/>
</dbReference>
<dbReference type="GO" id="GO:0005737">
    <property type="term" value="C:cytoplasm"/>
    <property type="evidence" value="ECO:0007669"/>
    <property type="project" value="UniProtKB-ARBA"/>
</dbReference>
<dbReference type="InterPro" id="IPR002999">
    <property type="entry name" value="Tudor"/>
</dbReference>
<evidence type="ECO:0000256" key="6">
    <source>
        <dbReference type="ARBA" id="ARBA00022801"/>
    </source>
</evidence>
<dbReference type="PROSITE" id="PS51203">
    <property type="entry name" value="CS"/>
    <property type="match status" value="1"/>
</dbReference>
<dbReference type="GO" id="GO:0005524">
    <property type="term" value="F:ATP binding"/>
    <property type="evidence" value="ECO:0007669"/>
    <property type="project" value="UniProtKB-KW"/>
</dbReference>
<keyword evidence="8" id="KW-0067">ATP-binding</keyword>
<keyword evidence="4" id="KW-0547">Nucleotide-binding</keyword>
<protein>
    <recommendedName>
        <fullName evidence="1">RNA helicase</fullName>
        <ecNumber evidence="1">3.6.4.13</ecNumber>
    </recommendedName>
</protein>
<dbReference type="Gene3D" id="2.30.30.140">
    <property type="match status" value="3"/>
</dbReference>
<keyword evidence="11" id="KW-0469">Meiosis</keyword>
<dbReference type="PANTHER" id="PTHR22655:SF2">
    <property type="entry name" value="ATP-DEPENDENT RNA HELICASE TDRD12-RELATED"/>
    <property type="match status" value="1"/>
</dbReference>
<dbReference type="InterPro" id="IPR035437">
    <property type="entry name" value="SNase_OB-fold_sf"/>
</dbReference>
<keyword evidence="3" id="KW-0677">Repeat</keyword>
<keyword evidence="9" id="KW-0744">Spermatogenesis</keyword>